<evidence type="ECO:0000313" key="1">
    <source>
        <dbReference type="EMBL" id="KAE9522151.1"/>
    </source>
</evidence>
<reference evidence="1 2" key="1">
    <citation type="submission" date="2019-08" db="EMBL/GenBank/DDBJ databases">
        <title>The genome of the soybean aphid Biotype 1, its phylome, world population structure and adaptation to the North American continent.</title>
        <authorList>
            <person name="Giordano R."/>
            <person name="Donthu R.K."/>
            <person name="Hernandez A.G."/>
            <person name="Wright C.L."/>
            <person name="Zimin A.V."/>
        </authorList>
    </citation>
    <scope>NUCLEOTIDE SEQUENCE [LARGE SCALE GENOMIC DNA]</scope>
    <source>
        <tissue evidence="1">Whole aphids</tissue>
    </source>
</reference>
<dbReference type="CDD" id="cd02257">
    <property type="entry name" value="Peptidase_C19"/>
    <property type="match status" value="1"/>
</dbReference>
<name>A0A6G0SWS8_APHGL</name>
<dbReference type="InterPro" id="IPR038765">
    <property type="entry name" value="Papain-like_cys_pep_sf"/>
</dbReference>
<evidence type="ECO:0008006" key="3">
    <source>
        <dbReference type="Google" id="ProtNLM"/>
    </source>
</evidence>
<proteinExistence type="predicted"/>
<dbReference type="AlphaFoldDB" id="A0A6G0SWS8"/>
<dbReference type="OrthoDB" id="6574225at2759"/>
<sequence>MKDLIILKILLYPGWIIYIQAEGSGINPLFVPTLVSILIKITKLLPLWSGVMVPIFGYGDDILSSAAIESSFKKLKTITFKHIPLPTDLEICLTNHVDSLKGATLLRSARNNNDSSSPLANMNQNIINENRYSPSPYEMQAISSSLNKIDDNINEHQLQYETEENTVSSACQSPISDFNDKNDGSPQKSYILKHTPDDLFKVTDDEIEDTHSSLFCVMKENQIQFGPIENIKNNEEYNARENWNRKSARQRKILHAQINKEKLFYNFFCSILKKVAYCDSQMYAAELNKFKTSEFFKFISNIVESGITSKINSQRADLIINHMNPSIEKLKYGNSLVLCESTISHAINKLIMDVPSAIKIKTYTIDACDTQVISTLKYVKFHVNDGETIKELQTYINTRTETEYINCGDNCKGIKTITTDISKVHLFIDILYWEGDDNQKSSEAGIILKIKLCDIPTVLTYNSVTYELRGVICYHKGKSSLRNSIGHYNTYTKRGTRNWELYDDLKKKSIPIKDTTMVPCEFCSGHFNFYPENRKISTVGQAGATAGKKNGFLALKKCRANSCE</sequence>
<dbReference type="Proteomes" id="UP000475862">
    <property type="component" value="Unassembled WGS sequence"/>
</dbReference>
<organism evidence="1 2">
    <name type="scientific">Aphis glycines</name>
    <name type="common">Soybean aphid</name>
    <dbReference type="NCBI Taxonomy" id="307491"/>
    <lineage>
        <taxon>Eukaryota</taxon>
        <taxon>Metazoa</taxon>
        <taxon>Ecdysozoa</taxon>
        <taxon>Arthropoda</taxon>
        <taxon>Hexapoda</taxon>
        <taxon>Insecta</taxon>
        <taxon>Pterygota</taxon>
        <taxon>Neoptera</taxon>
        <taxon>Paraneoptera</taxon>
        <taxon>Hemiptera</taxon>
        <taxon>Sternorrhyncha</taxon>
        <taxon>Aphidomorpha</taxon>
        <taxon>Aphidoidea</taxon>
        <taxon>Aphididae</taxon>
        <taxon>Aphidini</taxon>
        <taxon>Aphis</taxon>
        <taxon>Aphis</taxon>
    </lineage>
</organism>
<comment type="caution">
    <text evidence="1">The sequence shown here is derived from an EMBL/GenBank/DDBJ whole genome shotgun (WGS) entry which is preliminary data.</text>
</comment>
<keyword evidence="2" id="KW-1185">Reference proteome</keyword>
<dbReference type="EMBL" id="VYZN01001597">
    <property type="protein sequence ID" value="KAE9522151.1"/>
    <property type="molecule type" value="Genomic_DNA"/>
</dbReference>
<gene>
    <name evidence="1" type="ORF">AGLY_017411</name>
</gene>
<evidence type="ECO:0000313" key="2">
    <source>
        <dbReference type="Proteomes" id="UP000475862"/>
    </source>
</evidence>
<accession>A0A6G0SWS8</accession>
<protein>
    <recommendedName>
        <fullName evidence="3">USP domain-containing protein</fullName>
    </recommendedName>
</protein>
<dbReference type="SUPFAM" id="SSF54001">
    <property type="entry name" value="Cysteine proteinases"/>
    <property type="match status" value="1"/>
</dbReference>